<proteinExistence type="inferred from homology"/>
<evidence type="ECO:0000256" key="6">
    <source>
        <dbReference type="ARBA" id="ARBA00022801"/>
    </source>
</evidence>
<dbReference type="Gene3D" id="3.60.21.10">
    <property type="match status" value="1"/>
</dbReference>
<dbReference type="InterPro" id="IPR041751">
    <property type="entry name" value="MPP_PP2B"/>
</dbReference>
<evidence type="ECO:0000256" key="9">
    <source>
        <dbReference type="ARBA" id="ARBA00022912"/>
    </source>
</evidence>
<comment type="subunit">
    <text evidence="4">Composed of two components (A and B), the A component is the catalytic subunit and the B component confers calcium sensitivity.</text>
</comment>
<comment type="catalytic activity">
    <reaction evidence="12 13">
        <text>O-phospho-L-threonyl-[protein] + H2O = L-threonyl-[protein] + phosphate</text>
        <dbReference type="Rhea" id="RHEA:47004"/>
        <dbReference type="Rhea" id="RHEA-COMP:11060"/>
        <dbReference type="Rhea" id="RHEA-COMP:11605"/>
        <dbReference type="ChEBI" id="CHEBI:15377"/>
        <dbReference type="ChEBI" id="CHEBI:30013"/>
        <dbReference type="ChEBI" id="CHEBI:43474"/>
        <dbReference type="ChEBI" id="CHEBI:61977"/>
        <dbReference type="EC" id="3.1.3.16"/>
    </reaction>
</comment>
<organism evidence="15 16">
    <name type="scientific">Piloderma croceum (strain F 1598)</name>
    <dbReference type="NCBI Taxonomy" id="765440"/>
    <lineage>
        <taxon>Eukaryota</taxon>
        <taxon>Fungi</taxon>
        <taxon>Dikarya</taxon>
        <taxon>Basidiomycota</taxon>
        <taxon>Agaricomycotina</taxon>
        <taxon>Agaricomycetes</taxon>
        <taxon>Agaricomycetidae</taxon>
        <taxon>Atheliales</taxon>
        <taxon>Atheliaceae</taxon>
        <taxon>Piloderma</taxon>
    </lineage>
</organism>
<evidence type="ECO:0000256" key="5">
    <source>
        <dbReference type="ARBA" id="ARBA00022723"/>
    </source>
</evidence>
<evidence type="ECO:0000313" key="16">
    <source>
        <dbReference type="Proteomes" id="UP000054166"/>
    </source>
</evidence>
<keyword evidence="5" id="KW-0479">Metal-binding</keyword>
<evidence type="ECO:0000256" key="7">
    <source>
        <dbReference type="ARBA" id="ARBA00022833"/>
    </source>
</evidence>
<evidence type="ECO:0000256" key="13">
    <source>
        <dbReference type="RuleBase" id="RU004273"/>
    </source>
</evidence>
<reference evidence="15 16" key="1">
    <citation type="submission" date="2014-04" db="EMBL/GenBank/DDBJ databases">
        <authorList>
            <consortium name="DOE Joint Genome Institute"/>
            <person name="Kuo A."/>
            <person name="Tarkka M."/>
            <person name="Buscot F."/>
            <person name="Kohler A."/>
            <person name="Nagy L.G."/>
            <person name="Floudas D."/>
            <person name="Copeland A."/>
            <person name="Barry K.W."/>
            <person name="Cichocki N."/>
            <person name="Veneault-Fourrey C."/>
            <person name="LaButti K."/>
            <person name="Lindquist E.A."/>
            <person name="Lipzen A."/>
            <person name="Lundell T."/>
            <person name="Morin E."/>
            <person name="Murat C."/>
            <person name="Sun H."/>
            <person name="Tunlid A."/>
            <person name="Henrissat B."/>
            <person name="Grigoriev I.V."/>
            <person name="Hibbett D.S."/>
            <person name="Martin F."/>
            <person name="Nordberg H.P."/>
            <person name="Cantor M.N."/>
            <person name="Hua S.X."/>
        </authorList>
    </citation>
    <scope>NUCLEOTIDE SEQUENCE [LARGE SCALE GENOMIC DNA]</scope>
    <source>
        <strain evidence="15 16">F 1598</strain>
    </source>
</reference>
<keyword evidence="7" id="KW-0862">Zinc</keyword>
<dbReference type="InterPro" id="IPR006186">
    <property type="entry name" value="Ser/Thr-sp_prot-phosphatase"/>
</dbReference>
<gene>
    <name evidence="15" type="ORF">PILCRDRAFT_774774</name>
</gene>
<evidence type="ECO:0000256" key="3">
    <source>
        <dbReference type="ARBA" id="ARBA00009905"/>
    </source>
</evidence>
<evidence type="ECO:0000256" key="1">
    <source>
        <dbReference type="ARBA" id="ARBA00001947"/>
    </source>
</evidence>
<evidence type="ECO:0000256" key="11">
    <source>
        <dbReference type="ARBA" id="ARBA00047761"/>
    </source>
</evidence>
<dbReference type="HOGENOM" id="CLU_004962_6_3_1"/>
<dbReference type="PANTHER" id="PTHR45673">
    <property type="entry name" value="SERINE/THREONINE-PROTEIN PHOSPHATASE 2B CATALYTIC SUBUNIT 1-RELATED"/>
    <property type="match status" value="1"/>
</dbReference>
<accession>A0A0C3CAB1</accession>
<dbReference type="PROSITE" id="PS00125">
    <property type="entry name" value="SER_THR_PHOSPHATASE"/>
    <property type="match status" value="1"/>
</dbReference>
<keyword evidence="10" id="KW-0408">Iron</keyword>
<keyword evidence="6 13" id="KW-0378">Hydrolase</keyword>
<evidence type="ECO:0000313" key="15">
    <source>
        <dbReference type="EMBL" id="KIM86602.1"/>
    </source>
</evidence>
<dbReference type="CDD" id="cd07416">
    <property type="entry name" value="MPP_PP2B"/>
    <property type="match status" value="1"/>
</dbReference>
<dbReference type="GO" id="GO:0033192">
    <property type="term" value="F:calmodulin-dependent protein phosphatase activity"/>
    <property type="evidence" value="ECO:0007669"/>
    <property type="project" value="InterPro"/>
</dbReference>
<comment type="cofactor">
    <cofactor evidence="2">
        <name>Fe(3+)</name>
        <dbReference type="ChEBI" id="CHEBI:29034"/>
    </cofactor>
</comment>
<keyword evidence="8" id="KW-0112">Calmodulin-binding</keyword>
<comment type="cofactor">
    <cofactor evidence="1">
        <name>Zn(2+)</name>
        <dbReference type="ChEBI" id="CHEBI:29105"/>
    </cofactor>
</comment>
<keyword evidence="9" id="KW-0904">Protein phosphatase</keyword>
<dbReference type="SMART" id="SM00156">
    <property type="entry name" value="PP2Ac"/>
    <property type="match status" value="1"/>
</dbReference>
<dbReference type="GO" id="GO:0005516">
    <property type="term" value="F:calmodulin binding"/>
    <property type="evidence" value="ECO:0007669"/>
    <property type="project" value="UniProtKB-KW"/>
</dbReference>
<dbReference type="InterPro" id="IPR004843">
    <property type="entry name" value="Calcineurin-like_PHP"/>
</dbReference>
<comment type="catalytic activity">
    <reaction evidence="11">
        <text>O-phospho-L-seryl-[protein] + H2O = L-seryl-[protein] + phosphate</text>
        <dbReference type="Rhea" id="RHEA:20629"/>
        <dbReference type="Rhea" id="RHEA-COMP:9863"/>
        <dbReference type="Rhea" id="RHEA-COMP:11604"/>
        <dbReference type="ChEBI" id="CHEBI:15377"/>
        <dbReference type="ChEBI" id="CHEBI:29999"/>
        <dbReference type="ChEBI" id="CHEBI:43474"/>
        <dbReference type="ChEBI" id="CHEBI:83421"/>
        <dbReference type="EC" id="3.1.3.16"/>
    </reaction>
</comment>
<dbReference type="PRINTS" id="PR00114">
    <property type="entry name" value="STPHPHTASE"/>
</dbReference>
<sequence length="428" mass="48792">VPAPAAYIPTDDQVFIIDQQGAKRPNAEFLKQHFHREGRLTETQALYILDQATQVLASEPNLVDVEICGDIHGQYYDLMKLFEVGGDIENDNSYLFLGDYVDRGCFGIECLIYLYSLKLWYPTKLTLLRGNHECEHLTGYFTFKRECLHKYSARVYEACIKSFCALPVTALVDGRFFCVHGGISPELMTLDDLHRLNRFQEPGSNGLLCDLLWADPIANYGHEHESSVHGPGLKPGTMFEHNATRGCSYFFTYEAACKFLERNELLGIIRGHEAQDAGYTMHRKTPTKKFPSVITIFSAPNYLDAYHNRGAVLKYANKNITIRQYNSSSHPYWLPNFMDAFTWSLPFVGAKIAEMLLAVLSVCSEEELEDTSSDEDETRTIADLALSPNEIAQRRQQIKNKILAVGRMQRVFQILRYASFIFLSLERN</sequence>
<dbReference type="InterPro" id="IPR043360">
    <property type="entry name" value="PP2B"/>
</dbReference>
<evidence type="ECO:0000256" key="8">
    <source>
        <dbReference type="ARBA" id="ARBA00022860"/>
    </source>
</evidence>
<evidence type="ECO:0000256" key="12">
    <source>
        <dbReference type="ARBA" id="ARBA00048336"/>
    </source>
</evidence>
<dbReference type="SUPFAM" id="SSF56300">
    <property type="entry name" value="Metallo-dependent phosphatases"/>
    <property type="match status" value="1"/>
</dbReference>
<evidence type="ECO:0000256" key="10">
    <source>
        <dbReference type="ARBA" id="ARBA00023004"/>
    </source>
</evidence>
<reference evidence="16" key="2">
    <citation type="submission" date="2015-01" db="EMBL/GenBank/DDBJ databases">
        <title>Evolutionary Origins and Diversification of the Mycorrhizal Mutualists.</title>
        <authorList>
            <consortium name="DOE Joint Genome Institute"/>
            <consortium name="Mycorrhizal Genomics Consortium"/>
            <person name="Kohler A."/>
            <person name="Kuo A."/>
            <person name="Nagy L.G."/>
            <person name="Floudas D."/>
            <person name="Copeland A."/>
            <person name="Barry K.W."/>
            <person name="Cichocki N."/>
            <person name="Veneault-Fourrey C."/>
            <person name="LaButti K."/>
            <person name="Lindquist E.A."/>
            <person name="Lipzen A."/>
            <person name="Lundell T."/>
            <person name="Morin E."/>
            <person name="Murat C."/>
            <person name="Riley R."/>
            <person name="Ohm R."/>
            <person name="Sun H."/>
            <person name="Tunlid A."/>
            <person name="Henrissat B."/>
            <person name="Grigoriev I.V."/>
            <person name="Hibbett D.S."/>
            <person name="Martin F."/>
        </authorList>
    </citation>
    <scope>NUCLEOTIDE SEQUENCE [LARGE SCALE GENOMIC DNA]</scope>
    <source>
        <strain evidence="16">F 1598</strain>
    </source>
</reference>
<dbReference type="OrthoDB" id="5593063at2759"/>
<dbReference type="GO" id="GO:0046872">
    <property type="term" value="F:metal ion binding"/>
    <property type="evidence" value="ECO:0007669"/>
    <property type="project" value="UniProtKB-KW"/>
</dbReference>
<dbReference type="EMBL" id="KN832981">
    <property type="protein sequence ID" value="KIM86602.1"/>
    <property type="molecule type" value="Genomic_DNA"/>
</dbReference>
<evidence type="ECO:0000259" key="14">
    <source>
        <dbReference type="PROSITE" id="PS00125"/>
    </source>
</evidence>
<name>A0A0C3CAB1_PILCF</name>
<dbReference type="EC" id="3.1.3.16" evidence="13"/>
<dbReference type="GO" id="GO:0097720">
    <property type="term" value="P:calcineurin-mediated signaling"/>
    <property type="evidence" value="ECO:0007669"/>
    <property type="project" value="InterPro"/>
</dbReference>
<dbReference type="Proteomes" id="UP000054166">
    <property type="component" value="Unassembled WGS sequence"/>
</dbReference>
<comment type="similarity">
    <text evidence="3">Belongs to the PPP phosphatase family. PP-2B subfamily.</text>
</comment>
<dbReference type="InterPro" id="IPR029052">
    <property type="entry name" value="Metallo-depent_PP-like"/>
</dbReference>
<keyword evidence="16" id="KW-1185">Reference proteome</keyword>
<feature type="non-terminal residue" evidence="15">
    <location>
        <position position="1"/>
    </location>
</feature>
<evidence type="ECO:0000256" key="2">
    <source>
        <dbReference type="ARBA" id="ARBA00001965"/>
    </source>
</evidence>
<dbReference type="STRING" id="765440.A0A0C3CAB1"/>
<dbReference type="InParanoid" id="A0A0C3CAB1"/>
<feature type="domain" description="Serine/threonine specific protein phosphatases" evidence="14">
    <location>
        <begin position="128"/>
        <end position="133"/>
    </location>
</feature>
<protein>
    <recommendedName>
        <fullName evidence="13">Serine/threonine-protein phosphatase</fullName>
        <ecNumber evidence="13">3.1.3.16</ecNumber>
    </recommendedName>
</protein>
<dbReference type="Pfam" id="PF00149">
    <property type="entry name" value="Metallophos"/>
    <property type="match status" value="1"/>
</dbReference>
<dbReference type="AlphaFoldDB" id="A0A0C3CAB1"/>
<evidence type="ECO:0000256" key="4">
    <source>
        <dbReference type="ARBA" id="ARBA00011112"/>
    </source>
</evidence>